<evidence type="ECO:0000256" key="1">
    <source>
        <dbReference type="HAMAP-Rule" id="MF_00095"/>
    </source>
</evidence>
<protein>
    <recommendedName>
        <fullName evidence="1">Sugar fermentation stimulation protein homolog</fullName>
    </recommendedName>
</protein>
<accession>A0AAE3HCU9</accession>
<dbReference type="RefSeq" id="WP_257529420.1">
    <property type="nucleotide sequence ID" value="NZ_JANKAS010000002.1"/>
</dbReference>
<dbReference type="Pfam" id="PF17746">
    <property type="entry name" value="SfsA_N"/>
    <property type="match status" value="1"/>
</dbReference>
<reference evidence="4" key="1">
    <citation type="submission" date="2022-07" db="EMBL/GenBank/DDBJ databases">
        <title>Enhanced cultured diversity of the mouse gut microbiota enables custom-made synthetic communities.</title>
        <authorList>
            <person name="Afrizal A."/>
        </authorList>
    </citation>
    <scope>NUCLEOTIDE SEQUENCE</scope>
    <source>
        <strain evidence="4">DSM 28593</strain>
    </source>
</reference>
<dbReference type="CDD" id="cd22359">
    <property type="entry name" value="SfsA-like_bacterial"/>
    <property type="match status" value="1"/>
</dbReference>
<dbReference type="PANTHER" id="PTHR30545:SF2">
    <property type="entry name" value="SUGAR FERMENTATION STIMULATION PROTEIN A"/>
    <property type="match status" value="1"/>
</dbReference>
<dbReference type="Gene3D" id="2.40.50.580">
    <property type="match status" value="1"/>
</dbReference>
<evidence type="ECO:0000259" key="3">
    <source>
        <dbReference type="Pfam" id="PF17746"/>
    </source>
</evidence>
<dbReference type="NCBIfam" id="TIGR00230">
    <property type="entry name" value="sfsA"/>
    <property type="match status" value="1"/>
</dbReference>
<dbReference type="GO" id="GO:0003677">
    <property type="term" value="F:DNA binding"/>
    <property type="evidence" value="ECO:0007669"/>
    <property type="project" value="InterPro"/>
</dbReference>
<proteinExistence type="inferred from homology"/>
<evidence type="ECO:0000259" key="2">
    <source>
        <dbReference type="Pfam" id="PF03749"/>
    </source>
</evidence>
<comment type="similarity">
    <text evidence="1">Belongs to the SfsA family.</text>
</comment>
<dbReference type="Proteomes" id="UP001205748">
    <property type="component" value="Unassembled WGS sequence"/>
</dbReference>
<dbReference type="PANTHER" id="PTHR30545">
    <property type="entry name" value="SUGAR FERMENTATION STIMULATION PROTEIN A"/>
    <property type="match status" value="1"/>
</dbReference>
<dbReference type="AlphaFoldDB" id="A0AAE3HCU9"/>
<gene>
    <name evidence="1 4" type="primary">sfsA</name>
    <name evidence="4" type="ORF">NSA47_03000</name>
</gene>
<dbReference type="Gene3D" id="3.40.1350.60">
    <property type="match status" value="1"/>
</dbReference>
<feature type="domain" description="SfsA N-terminal OB" evidence="3">
    <location>
        <begin position="14"/>
        <end position="79"/>
    </location>
</feature>
<dbReference type="InterPro" id="IPR005224">
    <property type="entry name" value="SfsA"/>
</dbReference>
<evidence type="ECO:0000313" key="4">
    <source>
        <dbReference type="EMBL" id="MCR1897955.1"/>
    </source>
</evidence>
<name>A0AAE3HCU9_9FIRM</name>
<organism evidence="4 5">
    <name type="scientific">Irregularibacter muris</name>
    <dbReference type="NCBI Taxonomy" id="1796619"/>
    <lineage>
        <taxon>Bacteria</taxon>
        <taxon>Bacillati</taxon>
        <taxon>Bacillota</taxon>
        <taxon>Clostridia</taxon>
        <taxon>Eubacteriales</taxon>
        <taxon>Eubacteriaceae</taxon>
        <taxon>Irregularibacter</taxon>
    </lineage>
</organism>
<dbReference type="InterPro" id="IPR040452">
    <property type="entry name" value="SfsA_C"/>
</dbReference>
<dbReference type="InterPro" id="IPR041465">
    <property type="entry name" value="SfsA_N"/>
</dbReference>
<keyword evidence="5" id="KW-1185">Reference proteome</keyword>
<dbReference type="EMBL" id="JANKAS010000002">
    <property type="protein sequence ID" value="MCR1897955.1"/>
    <property type="molecule type" value="Genomic_DNA"/>
</dbReference>
<dbReference type="Pfam" id="PF03749">
    <property type="entry name" value="SfsA"/>
    <property type="match status" value="1"/>
</dbReference>
<dbReference type="HAMAP" id="MF_00095">
    <property type="entry name" value="SfsA"/>
    <property type="match status" value="1"/>
</dbReference>
<sequence>MELFENNRVEGKFIKRVNRFIAEVEISGEVHKVHVPNTGRMKELLTGGARVLLKYHPAPHKKTAYSLISVEKDGILVCIDSRIANQIYFEYLSDHKEDDFPRIEQLKREVGYGNSRFDIGFIQDKKRVLIEIKSVNLVQDSIALFPDAPTTRGTKHVKELTRAKNHGIETGVVFIIQRNDASSFMPYWGMDKDFSKALQEAYQQGVWVKAYRCLVQEKDIKIEQEVSIDFNKMDNAY</sequence>
<evidence type="ECO:0000313" key="5">
    <source>
        <dbReference type="Proteomes" id="UP001205748"/>
    </source>
</evidence>
<feature type="domain" description="Sugar fermentation stimulation protein C-terminal" evidence="2">
    <location>
        <begin position="83"/>
        <end position="218"/>
    </location>
</feature>
<comment type="caution">
    <text evidence="4">The sequence shown here is derived from an EMBL/GenBank/DDBJ whole genome shotgun (WGS) entry which is preliminary data.</text>
</comment>